<reference evidence="2" key="1">
    <citation type="journal article" date="2024" name="Proc. Natl. Acad. Sci. U.S.A.">
        <title>Extraordinary preservation of gene collinearity over three hundred million years revealed in homosporous lycophytes.</title>
        <authorList>
            <person name="Li C."/>
            <person name="Wickell D."/>
            <person name="Kuo L.Y."/>
            <person name="Chen X."/>
            <person name="Nie B."/>
            <person name="Liao X."/>
            <person name="Peng D."/>
            <person name="Ji J."/>
            <person name="Jenkins J."/>
            <person name="Williams M."/>
            <person name="Shu S."/>
            <person name="Plott C."/>
            <person name="Barry K."/>
            <person name="Rajasekar S."/>
            <person name="Grimwood J."/>
            <person name="Han X."/>
            <person name="Sun S."/>
            <person name="Hou Z."/>
            <person name="He W."/>
            <person name="Dai G."/>
            <person name="Sun C."/>
            <person name="Schmutz J."/>
            <person name="Leebens-Mack J.H."/>
            <person name="Li F.W."/>
            <person name="Wang L."/>
        </authorList>
    </citation>
    <scope>NUCLEOTIDE SEQUENCE [LARGE SCALE GENOMIC DNA]</scope>
    <source>
        <strain evidence="2">cv. PW_Plant_1</strain>
    </source>
</reference>
<keyword evidence="2" id="KW-1185">Reference proteome</keyword>
<dbReference type="EMBL" id="CM055102">
    <property type="protein sequence ID" value="KAJ7539258.1"/>
    <property type="molecule type" value="Genomic_DNA"/>
</dbReference>
<comment type="caution">
    <text evidence="1">The sequence shown here is derived from an EMBL/GenBank/DDBJ whole genome shotgun (WGS) entry which is preliminary data.</text>
</comment>
<organism evidence="1 2">
    <name type="scientific">Diphasiastrum complanatum</name>
    <name type="common">Issler's clubmoss</name>
    <name type="synonym">Lycopodium complanatum</name>
    <dbReference type="NCBI Taxonomy" id="34168"/>
    <lineage>
        <taxon>Eukaryota</taxon>
        <taxon>Viridiplantae</taxon>
        <taxon>Streptophyta</taxon>
        <taxon>Embryophyta</taxon>
        <taxon>Tracheophyta</taxon>
        <taxon>Lycopodiopsida</taxon>
        <taxon>Lycopodiales</taxon>
        <taxon>Lycopodiaceae</taxon>
        <taxon>Lycopodioideae</taxon>
        <taxon>Diphasiastrum</taxon>
    </lineage>
</organism>
<accession>A0ACC2CBK2</accession>
<gene>
    <name evidence="1" type="ORF">O6H91_11G083700</name>
</gene>
<evidence type="ECO:0000313" key="2">
    <source>
        <dbReference type="Proteomes" id="UP001162992"/>
    </source>
</evidence>
<name>A0ACC2CBK2_DIPCM</name>
<protein>
    <submittedName>
        <fullName evidence="1">Uncharacterized protein</fullName>
    </submittedName>
</protein>
<proteinExistence type="predicted"/>
<sequence>MVVLLLGGVFLAKNTFHNLFHTCDLATYTSRFTDLYYLFPDLQDAELISHYVALINALTFRLPLLFHAFFFLSPSHLLKSVPPLVLFLNLPPHLVRFSFIAIPLHKVYQIRASHSWLERGDLKAFWWCLCK</sequence>
<evidence type="ECO:0000313" key="1">
    <source>
        <dbReference type="EMBL" id="KAJ7539258.1"/>
    </source>
</evidence>
<dbReference type="Proteomes" id="UP001162992">
    <property type="component" value="Chromosome 11"/>
</dbReference>